<dbReference type="InterPro" id="IPR007318">
    <property type="entry name" value="Phopholipid_MeTrfase"/>
</dbReference>
<sequence>MTEQNADATPIERANNFPWPPVLLIVLIAAASLATRVWPLPWPGMNDSPAHWIGIGFGVAGVALIVWSIRTLTKNGTTFNPAGTSSALVTSGPFARFRNPIYIGDVLVLLGTAEITKSVWFVGAALIFAILVTILQIIPEERHLERQFGDAYIEYKARSRRWI</sequence>
<keyword evidence="2 5" id="KW-0812">Transmembrane</keyword>
<evidence type="ECO:0000313" key="7">
    <source>
        <dbReference type="Proteomes" id="UP000002033"/>
    </source>
</evidence>
<dbReference type="AlphaFoldDB" id="D8JR41"/>
<evidence type="ECO:0000313" key="6">
    <source>
        <dbReference type="EMBL" id="ADJ24026.1"/>
    </source>
</evidence>
<dbReference type="STRING" id="582899.Hden_2228"/>
<proteinExistence type="predicted"/>
<dbReference type="KEGG" id="hdn:Hden_2228"/>
<feature type="transmembrane region" description="Helical" evidence="5">
    <location>
        <begin position="119"/>
        <end position="138"/>
    </location>
</feature>
<protein>
    <recommendedName>
        <fullName evidence="8">Isoprenylcysteine carboxyl methyltransferase</fullName>
    </recommendedName>
</protein>
<evidence type="ECO:0000256" key="5">
    <source>
        <dbReference type="SAM" id="Phobius"/>
    </source>
</evidence>
<dbReference type="HOGENOM" id="CLU_065200_4_0_5"/>
<dbReference type="PANTHER" id="PTHR12714:SF24">
    <property type="entry name" value="SLR1182 PROTEIN"/>
    <property type="match status" value="1"/>
</dbReference>
<dbReference type="GO" id="GO:0016740">
    <property type="term" value="F:transferase activity"/>
    <property type="evidence" value="ECO:0007669"/>
    <property type="project" value="UniProtKB-ARBA"/>
</dbReference>
<keyword evidence="3 5" id="KW-1133">Transmembrane helix</keyword>
<feature type="transmembrane region" description="Helical" evidence="5">
    <location>
        <begin position="19"/>
        <end position="38"/>
    </location>
</feature>
<reference evidence="7" key="1">
    <citation type="journal article" date="2011" name="J. Bacteriol.">
        <title>Genome sequences of eight morphologically diverse alphaproteobacteria.</title>
        <authorList>
            <consortium name="US DOE Joint Genome Institute"/>
            <person name="Brown P.J."/>
            <person name="Kysela D.T."/>
            <person name="Buechlein A."/>
            <person name="Hemmerich C."/>
            <person name="Brun Y.V."/>
        </authorList>
    </citation>
    <scope>NUCLEOTIDE SEQUENCE [LARGE SCALE GENOMIC DNA]</scope>
    <source>
        <strain evidence="7">ATCC 51888 / DSM 1869 / NCIB 11706 / TK 0415</strain>
    </source>
</reference>
<evidence type="ECO:0000256" key="4">
    <source>
        <dbReference type="ARBA" id="ARBA00023136"/>
    </source>
</evidence>
<gene>
    <name evidence="6" type="ordered locus">Hden_2228</name>
</gene>
<accession>D8JR41</accession>
<dbReference type="Pfam" id="PF04191">
    <property type="entry name" value="PEMT"/>
    <property type="match status" value="1"/>
</dbReference>
<evidence type="ECO:0000256" key="3">
    <source>
        <dbReference type="ARBA" id="ARBA00022989"/>
    </source>
</evidence>
<organism evidence="6 7">
    <name type="scientific">Hyphomicrobium denitrificans (strain ATCC 51888 / DSM 1869 / NCIMB 11706 / TK 0415)</name>
    <dbReference type="NCBI Taxonomy" id="582899"/>
    <lineage>
        <taxon>Bacteria</taxon>
        <taxon>Pseudomonadati</taxon>
        <taxon>Pseudomonadota</taxon>
        <taxon>Alphaproteobacteria</taxon>
        <taxon>Hyphomicrobiales</taxon>
        <taxon>Hyphomicrobiaceae</taxon>
        <taxon>Hyphomicrobium</taxon>
    </lineage>
</organism>
<dbReference type="GO" id="GO:0012505">
    <property type="term" value="C:endomembrane system"/>
    <property type="evidence" value="ECO:0007669"/>
    <property type="project" value="UniProtKB-SubCell"/>
</dbReference>
<feature type="transmembrane region" description="Helical" evidence="5">
    <location>
        <begin position="50"/>
        <end position="69"/>
    </location>
</feature>
<dbReference type="Gene3D" id="1.20.120.1630">
    <property type="match status" value="1"/>
</dbReference>
<dbReference type="PANTHER" id="PTHR12714">
    <property type="entry name" value="PROTEIN-S ISOPRENYLCYSTEINE O-METHYLTRANSFERASE"/>
    <property type="match status" value="1"/>
</dbReference>
<evidence type="ECO:0000256" key="2">
    <source>
        <dbReference type="ARBA" id="ARBA00022692"/>
    </source>
</evidence>
<keyword evidence="7" id="KW-1185">Reference proteome</keyword>
<dbReference type="Proteomes" id="UP000002033">
    <property type="component" value="Chromosome"/>
</dbReference>
<keyword evidence="4 5" id="KW-0472">Membrane</keyword>
<dbReference type="OrthoDB" id="9811969at2"/>
<name>D8JR41_HYPDA</name>
<evidence type="ECO:0008006" key="8">
    <source>
        <dbReference type="Google" id="ProtNLM"/>
    </source>
</evidence>
<comment type="subcellular location">
    <subcellularLocation>
        <location evidence="1">Endomembrane system</location>
        <topology evidence="1">Multi-pass membrane protein</topology>
    </subcellularLocation>
</comment>
<evidence type="ECO:0000256" key="1">
    <source>
        <dbReference type="ARBA" id="ARBA00004127"/>
    </source>
</evidence>
<dbReference type="RefSeq" id="WP_013216185.1">
    <property type="nucleotide sequence ID" value="NC_014313.1"/>
</dbReference>
<dbReference type="eggNOG" id="COG2020">
    <property type="taxonomic scope" value="Bacteria"/>
</dbReference>
<dbReference type="EMBL" id="CP002083">
    <property type="protein sequence ID" value="ADJ24026.1"/>
    <property type="molecule type" value="Genomic_DNA"/>
</dbReference>